<protein>
    <submittedName>
        <fullName evidence="1">Uncharacterized protein</fullName>
    </submittedName>
</protein>
<sequence>MTAAVRLESASSSNEASVTHISDRVRPLQINSQRRRRSLLTQPRKRASPIFFLSRAHCFYLMAAVEALRFIEETTTNVDLVQERVLAEILARNAEAEYLSNCGLDGTAADRATFRAKVPVVSYEDLQPYIKRIANGDGSAVLSTRPITRFITSSGTSGGQRKLMPAVDDEGGRQQLLGSLVTSVINLHFPGVDKGKGLYFLFVREETKTPSGLMAAPILTSYYKTQHFTDAHSRNRHTSPRAAILCGDAAQSMYAQMVCGLCQRHDVLRVGSSFACVLLRAIRFLQLNWEQVATDIESGVLSDERVTDAPLREAVAGILRPDPGLAQFVRAECGNGDWAGIVTRIWPNTRFLDVIVTGAMAQYVPTLRYYSGGLPMVCTAYVSSECCFGLNLRPLCDPSEVSYTIMPTMGYFEFLPVDHDHENETGADKKQLLVDLARVEAGREYEPVITTYAGLSRYRVGDVLRVTGFHNMAPQFQIVRRQNVILSIEYEKTDETELQRAVERASALLRPHGASVAEYTSHACTRRIPGHYVIYWELLLVTRSAAADKVGKETLERCCLEMEEALSTVYRQSRVADGSIGPLEIRVVRPGTFEELMDYAISRGASINQYKTPRCLTLPDMVELLDSLVMSSHFSPALPHWTTPARYSD</sequence>
<name>A0ACD5ZR61_AVESA</name>
<reference evidence="1" key="1">
    <citation type="submission" date="2021-05" db="EMBL/GenBank/DDBJ databases">
        <authorList>
            <person name="Scholz U."/>
            <person name="Mascher M."/>
            <person name="Fiebig A."/>
        </authorList>
    </citation>
    <scope>NUCLEOTIDE SEQUENCE [LARGE SCALE GENOMIC DNA]</scope>
</reference>
<dbReference type="Proteomes" id="UP001732700">
    <property type="component" value="Chromosome 7A"/>
</dbReference>
<proteinExistence type="predicted"/>
<keyword evidence="2" id="KW-1185">Reference proteome</keyword>
<evidence type="ECO:0000313" key="1">
    <source>
        <dbReference type="EnsemblPlants" id="AVESA.00010b.r2.7AG1201010.1.CDS"/>
    </source>
</evidence>
<evidence type="ECO:0000313" key="2">
    <source>
        <dbReference type="Proteomes" id="UP001732700"/>
    </source>
</evidence>
<accession>A0ACD5ZR61</accession>
<dbReference type="EnsemblPlants" id="AVESA.00010b.r2.7AG1201010.1">
    <property type="protein sequence ID" value="AVESA.00010b.r2.7AG1201010.1.CDS"/>
    <property type="gene ID" value="AVESA.00010b.r2.7AG1201010"/>
</dbReference>
<organism evidence="1 2">
    <name type="scientific">Avena sativa</name>
    <name type="common">Oat</name>
    <dbReference type="NCBI Taxonomy" id="4498"/>
    <lineage>
        <taxon>Eukaryota</taxon>
        <taxon>Viridiplantae</taxon>
        <taxon>Streptophyta</taxon>
        <taxon>Embryophyta</taxon>
        <taxon>Tracheophyta</taxon>
        <taxon>Spermatophyta</taxon>
        <taxon>Magnoliopsida</taxon>
        <taxon>Liliopsida</taxon>
        <taxon>Poales</taxon>
        <taxon>Poaceae</taxon>
        <taxon>BOP clade</taxon>
        <taxon>Pooideae</taxon>
        <taxon>Poodae</taxon>
        <taxon>Poeae</taxon>
        <taxon>Poeae Chloroplast Group 1 (Aveneae type)</taxon>
        <taxon>Aveninae</taxon>
        <taxon>Avena</taxon>
    </lineage>
</organism>
<reference evidence="1" key="2">
    <citation type="submission" date="2025-09" db="UniProtKB">
        <authorList>
            <consortium name="EnsemblPlants"/>
        </authorList>
    </citation>
    <scope>IDENTIFICATION</scope>
</reference>